<evidence type="ECO:0000256" key="1">
    <source>
        <dbReference type="SAM" id="MobiDB-lite"/>
    </source>
</evidence>
<organism evidence="2">
    <name type="scientific">Timema tahoe</name>
    <dbReference type="NCBI Taxonomy" id="61484"/>
    <lineage>
        <taxon>Eukaryota</taxon>
        <taxon>Metazoa</taxon>
        <taxon>Ecdysozoa</taxon>
        <taxon>Arthropoda</taxon>
        <taxon>Hexapoda</taxon>
        <taxon>Insecta</taxon>
        <taxon>Pterygota</taxon>
        <taxon>Neoptera</taxon>
        <taxon>Polyneoptera</taxon>
        <taxon>Phasmatodea</taxon>
        <taxon>Timematodea</taxon>
        <taxon>Timematoidea</taxon>
        <taxon>Timematidae</taxon>
        <taxon>Timema</taxon>
    </lineage>
</organism>
<sequence length="106" mass="11964">MQACVLRLDEYQFHEVRDINHVTMIACHTTCHVVYSSADNVTDQSTDCGQDLQRTKTQSCHLDILTSATPAFDLHFQRNIGCLSRPQQIRPGDKSLSFGAARGRRE</sequence>
<name>A0A7R9IE42_9NEOP</name>
<evidence type="ECO:0000313" key="2">
    <source>
        <dbReference type="EMBL" id="CAD7456678.1"/>
    </source>
</evidence>
<protein>
    <submittedName>
        <fullName evidence="2">Uncharacterized protein</fullName>
    </submittedName>
</protein>
<gene>
    <name evidence="2" type="ORF">TTEB3V08_LOCUS4701</name>
</gene>
<feature type="region of interest" description="Disordered" evidence="1">
    <location>
        <begin position="86"/>
        <end position="106"/>
    </location>
</feature>
<proteinExistence type="predicted"/>
<reference evidence="2" key="1">
    <citation type="submission" date="2020-11" db="EMBL/GenBank/DDBJ databases">
        <authorList>
            <person name="Tran Van P."/>
        </authorList>
    </citation>
    <scope>NUCLEOTIDE SEQUENCE</scope>
</reference>
<accession>A0A7R9IE42</accession>
<dbReference type="EMBL" id="OE001371">
    <property type="protein sequence ID" value="CAD7456678.1"/>
    <property type="molecule type" value="Genomic_DNA"/>
</dbReference>
<dbReference type="AlphaFoldDB" id="A0A7R9IE42"/>